<evidence type="ECO:0000256" key="3">
    <source>
        <dbReference type="ARBA" id="ARBA00022741"/>
    </source>
</evidence>
<evidence type="ECO:0000256" key="1">
    <source>
        <dbReference type="ARBA" id="ARBA00022448"/>
    </source>
</evidence>
<dbReference type="InterPro" id="IPR017871">
    <property type="entry name" value="ABC_transporter-like_CS"/>
</dbReference>
<keyword evidence="5 7" id="KW-1278">Translocase</keyword>
<accession>A0A391P9V6</accession>
<evidence type="ECO:0000256" key="7">
    <source>
        <dbReference type="RuleBase" id="RU364083"/>
    </source>
</evidence>
<dbReference type="EMBL" id="BHGK01000001">
    <property type="protein sequence ID" value="GCA66383.1"/>
    <property type="molecule type" value="Genomic_DNA"/>
</dbReference>
<dbReference type="AlphaFoldDB" id="A0A391P9V6"/>
<dbReference type="InterPro" id="IPR013611">
    <property type="entry name" value="Transp-assoc_OB_typ2"/>
</dbReference>
<dbReference type="GO" id="GO:0015697">
    <property type="term" value="P:quaternary ammonium group transport"/>
    <property type="evidence" value="ECO:0007669"/>
    <property type="project" value="UniProtKB-ARBA"/>
</dbReference>
<evidence type="ECO:0000313" key="10">
    <source>
        <dbReference type="Proteomes" id="UP000265643"/>
    </source>
</evidence>
<dbReference type="FunFam" id="3.40.50.300:FF:000425">
    <property type="entry name" value="Probable ABC transporter, ATP-binding subunit"/>
    <property type="match status" value="1"/>
</dbReference>
<comment type="function">
    <text evidence="7">Part of the ABC transporter complex PotABCD involved in spermidine/putrescine import. Responsible for energy coupling to the transport system.</text>
</comment>
<dbReference type="InterPro" id="IPR003593">
    <property type="entry name" value="AAA+_ATPase"/>
</dbReference>
<keyword evidence="2 7" id="KW-1003">Cell membrane</keyword>
<feature type="domain" description="ABC transporter" evidence="8">
    <location>
        <begin position="4"/>
        <end position="234"/>
    </location>
</feature>
<sequence>MGQIEIKDIVQKYDKNEVLHHMDLKIEDGEFFCLLGPSGCGKTTLLNIIGGFLTQTQGELLVDGREISKIPPHKREIGMVFQNYALFPHLSVYDNVAYGLKARKVPKKEMDQRVRECLESVRLQDYAKRMPHQLSGGQQQRVAIARALAIRPSILLMDEPLGNLDAKLRKEMQVELRTIQKRVGVTTIMVTHDQEEAMSLSDRICIMKDGTIQQIGTPAEIYRHPANQFVAGFLGQVNLTKAVPDPKGSEYYRSTDWIGSDGKPLLLKSTQKNRNHEGQAEMFLLRPQQIELALYEEGSMENCTDATVASVIYAGSEIYLTVQFDQKGSLQVTLLDTWGTQIPEVGQRVHVSWSSESLIPVRDGVA</sequence>
<evidence type="ECO:0000313" key="9">
    <source>
        <dbReference type="EMBL" id="GCA66383.1"/>
    </source>
</evidence>
<comment type="similarity">
    <text evidence="7">Belongs to the ABC transporter superfamily. Spermidine/putrescine importer (TC 3.A.1.11.1) family.</text>
</comment>
<name>A0A391P9V6_9FIRM</name>
<dbReference type="GO" id="GO:0016887">
    <property type="term" value="F:ATP hydrolysis activity"/>
    <property type="evidence" value="ECO:0007669"/>
    <property type="project" value="InterPro"/>
</dbReference>
<dbReference type="Pfam" id="PF00005">
    <property type="entry name" value="ABC_tran"/>
    <property type="match status" value="1"/>
</dbReference>
<dbReference type="GO" id="GO:0015417">
    <property type="term" value="F:ABC-type polyamine transporter activity"/>
    <property type="evidence" value="ECO:0007669"/>
    <property type="project" value="UniProtKB-EC"/>
</dbReference>
<dbReference type="InterPro" id="IPR027417">
    <property type="entry name" value="P-loop_NTPase"/>
</dbReference>
<keyword evidence="6 7" id="KW-0472">Membrane</keyword>
<dbReference type="PANTHER" id="PTHR42781:SF4">
    <property type="entry name" value="SPERMIDINE_PUTRESCINE IMPORT ATP-BINDING PROTEIN POTA"/>
    <property type="match status" value="1"/>
</dbReference>
<organism evidence="9 10">
    <name type="scientific">Mediterraneibacter butyricigenes</name>
    <dbReference type="NCBI Taxonomy" id="2316025"/>
    <lineage>
        <taxon>Bacteria</taxon>
        <taxon>Bacillati</taxon>
        <taxon>Bacillota</taxon>
        <taxon>Clostridia</taxon>
        <taxon>Lachnospirales</taxon>
        <taxon>Lachnospiraceae</taxon>
        <taxon>Mediterraneibacter</taxon>
    </lineage>
</organism>
<comment type="subunit">
    <text evidence="7">The complex is composed of two ATP-binding proteins (PotA), two transmembrane proteins (PotB and PotC) and a solute-binding protein (PotD).</text>
</comment>
<dbReference type="Proteomes" id="UP000265643">
    <property type="component" value="Unassembled WGS sequence"/>
</dbReference>
<evidence type="ECO:0000256" key="6">
    <source>
        <dbReference type="ARBA" id="ARBA00023136"/>
    </source>
</evidence>
<proteinExistence type="inferred from homology"/>
<dbReference type="RefSeq" id="WP_119297646.1">
    <property type="nucleotide sequence ID" value="NZ_BHGK01000001.1"/>
</dbReference>
<dbReference type="SUPFAM" id="SSF52540">
    <property type="entry name" value="P-loop containing nucleoside triphosphate hydrolases"/>
    <property type="match status" value="1"/>
</dbReference>
<dbReference type="Pfam" id="PF08402">
    <property type="entry name" value="TOBE_2"/>
    <property type="match status" value="1"/>
</dbReference>
<dbReference type="SMART" id="SM00382">
    <property type="entry name" value="AAA"/>
    <property type="match status" value="1"/>
</dbReference>
<evidence type="ECO:0000256" key="4">
    <source>
        <dbReference type="ARBA" id="ARBA00022840"/>
    </source>
</evidence>
<dbReference type="NCBIfam" id="TIGR01187">
    <property type="entry name" value="potA"/>
    <property type="match status" value="1"/>
</dbReference>
<keyword evidence="3 7" id="KW-0547">Nucleotide-binding</keyword>
<reference evidence="10" key="1">
    <citation type="submission" date="2018-09" db="EMBL/GenBank/DDBJ databases">
        <title>Draft Genome Sequence of Mediterraneibacter sp. KCTC 15684.</title>
        <authorList>
            <person name="Kim J.S."/>
            <person name="Han K.I."/>
            <person name="Suh M.K."/>
            <person name="Lee K.C."/>
            <person name="Eom M.K."/>
            <person name="Lee J.H."/>
            <person name="Park S.H."/>
            <person name="Kang S.W."/>
            <person name="Park J.E."/>
            <person name="Oh B.S."/>
            <person name="Yu S.Y."/>
            <person name="Choi S.H."/>
            <person name="Lee D.H."/>
            <person name="Yoon H."/>
            <person name="Kim B."/>
            <person name="Yang S.J."/>
            <person name="Lee J.S."/>
        </authorList>
    </citation>
    <scope>NUCLEOTIDE SEQUENCE [LARGE SCALE GENOMIC DNA]</scope>
    <source>
        <strain evidence="10">KCTC 15684</strain>
    </source>
</reference>
<comment type="caution">
    <text evidence="9">The sequence shown here is derived from an EMBL/GenBank/DDBJ whole genome shotgun (WGS) entry which is preliminary data.</text>
</comment>
<dbReference type="EC" id="7.6.2.11" evidence="7"/>
<dbReference type="GO" id="GO:0005524">
    <property type="term" value="F:ATP binding"/>
    <property type="evidence" value="ECO:0007669"/>
    <property type="project" value="UniProtKB-KW"/>
</dbReference>
<evidence type="ECO:0000259" key="8">
    <source>
        <dbReference type="PROSITE" id="PS50893"/>
    </source>
</evidence>
<dbReference type="InterPro" id="IPR005893">
    <property type="entry name" value="PotA-like"/>
</dbReference>
<dbReference type="SUPFAM" id="SSF50331">
    <property type="entry name" value="MOP-like"/>
    <property type="match status" value="1"/>
</dbReference>
<dbReference type="Gene3D" id="3.40.50.300">
    <property type="entry name" value="P-loop containing nucleotide triphosphate hydrolases"/>
    <property type="match status" value="1"/>
</dbReference>
<gene>
    <name evidence="7 9" type="primary">potA</name>
    <name evidence="9" type="ORF">KGMB01110_08190</name>
</gene>
<evidence type="ECO:0000256" key="2">
    <source>
        <dbReference type="ARBA" id="ARBA00022475"/>
    </source>
</evidence>
<protein>
    <recommendedName>
        <fullName evidence="7">Spermidine/putrescine import ATP-binding protein PotA</fullName>
        <ecNumber evidence="7">7.6.2.11</ecNumber>
    </recommendedName>
</protein>
<evidence type="ECO:0000256" key="5">
    <source>
        <dbReference type="ARBA" id="ARBA00022967"/>
    </source>
</evidence>
<dbReference type="InterPro" id="IPR008995">
    <property type="entry name" value="Mo/tungstate-bd_C_term_dom"/>
</dbReference>
<dbReference type="PROSITE" id="PS50893">
    <property type="entry name" value="ABC_TRANSPORTER_2"/>
    <property type="match status" value="1"/>
</dbReference>
<dbReference type="PROSITE" id="PS00211">
    <property type="entry name" value="ABC_TRANSPORTER_1"/>
    <property type="match status" value="1"/>
</dbReference>
<dbReference type="GO" id="GO:0043190">
    <property type="term" value="C:ATP-binding cassette (ABC) transporter complex"/>
    <property type="evidence" value="ECO:0007669"/>
    <property type="project" value="InterPro"/>
</dbReference>
<dbReference type="InterPro" id="IPR003439">
    <property type="entry name" value="ABC_transporter-like_ATP-bd"/>
</dbReference>
<keyword evidence="10" id="KW-1185">Reference proteome</keyword>
<dbReference type="InterPro" id="IPR050093">
    <property type="entry name" value="ABC_SmlMolc_Importer"/>
</dbReference>
<keyword evidence="1 7" id="KW-0813">Transport</keyword>
<dbReference type="Gene3D" id="2.40.50.100">
    <property type="match status" value="1"/>
</dbReference>
<dbReference type="PANTHER" id="PTHR42781">
    <property type="entry name" value="SPERMIDINE/PUTRESCINE IMPORT ATP-BINDING PROTEIN POTA"/>
    <property type="match status" value="1"/>
</dbReference>
<comment type="catalytic activity">
    <reaction evidence="7">
        <text>ATP + H2O + polyamine-[polyamine-binding protein]Side 1 = ADP + phosphate + polyamineSide 2 + [polyamine-binding protein]Side 1.</text>
        <dbReference type="EC" id="7.6.2.11"/>
    </reaction>
</comment>
<keyword evidence="4 7" id="KW-0067">ATP-binding</keyword>